<dbReference type="InterPro" id="IPR017804">
    <property type="entry name" value="MeTrfase_EgtD-like"/>
</dbReference>
<dbReference type="InterPro" id="IPR035094">
    <property type="entry name" value="EgtD"/>
</dbReference>
<dbReference type="EC" id="2.1.1.44" evidence="4"/>
<dbReference type="Proteomes" id="UP000609651">
    <property type="component" value="Unassembled WGS sequence"/>
</dbReference>
<dbReference type="GO" id="GO:0052706">
    <property type="term" value="F:L-histidine N(alpha)-methyltransferase activity"/>
    <property type="evidence" value="ECO:0007669"/>
    <property type="project" value="UniProtKB-EC"/>
</dbReference>
<reference evidence="4 5" key="1">
    <citation type="journal article" date="2020" name="Syst. Appl. Microbiol.">
        <title>Alienimonas chondri sp. nov., a novel planctomycete isolated from the biofilm of the red alga Chondrus crispus.</title>
        <authorList>
            <person name="Vitorino I."/>
            <person name="Albuquerque L."/>
            <person name="Wiegand S."/>
            <person name="Kallscheuer N."/>
            <person name="da Costa M.S."/>
            <person name="Lobo-da-Cunha A."/>
            <person name="Jogler C."/>
            <person name="Lage O.M."/>
        </authorList>
    </citation>
    <scope>NUCLEOTIDE SEQUENCE [LARGE SCALE GENOMIC DNA]</scope>
    <source>
        <strain evidence="4 5">LzC2</strain>
    </source>
</reference>
<dbReference type="InterPro" id="IPR051128">
    <property type="entry name" value="EgtD_Methyltrsf_superfamily"/>
</dbReference>
<keyword evidence="5" id="KW-1185">Reference proteome</keyword>
<protein>
    <submittedName>
        <fullName evidence="4">Histidine N-alpha-methyltransferase</fullName>
        <ecNumber evidence="4">2.1.1.44</ecNumber>
    </submittedName>
</protein>
<dbReference type="InterPro" id="IPR029063">
    <property type="entry name" value="SAM-dependent_MTases_sf"/>
</dbReference>
<name>A0ABX1VIA1_9PLAN</name>
<gene>
    <name evidence="4" type="primary">egtD</name>
    <name evidence="4" type="ORF">LzC2_39490</name>
</gene>
<feature type="domain" description="Histidine-specific methyltransferase SAM-dependent" evidence="3">
    <location>
        <begin position="21"/>
        <end position="322"/>
    </location>
</feature>
<accession>A0ABX1VIA1</accession>
<dbReference type="EMBL" id="WTPX01000214">
    <property type="protein sequence ID" value="NNJ27839.1"/>
    <property type="molecule type" value="Genomic_DNA"/>
</dbReference>
<evidence type="ECO:0000256" key="2">
    <source>
        <dbReference type="ARBA" id="ARBA00022679"/>
    </source>
</evidence>
<comment type="caution">
    <text evidence="4">The sequence shown here is derived from an EMBL/GenBank/DDBJ whole genome shotgun (WGS) entry which is preliminary data.</text>
</comment>
<dbReference type="Gene3D" id="3.40.50.150">
    <property type="entry name" value="Vaccinia Virus protein VP39"/>
    <property type="match status" value="1"/>
</dbReference>
<proteinExistence type="predicted"/>
<dbReference type="RefSeq" id="WP_171189746.1">
    <property type="nucleotide sequence ID" value="NZ_WTPX01000214.1"/>
</dbReference>
<organism evidence="4 5">
    <name type="scientific">Alienimonas chondri</name>
    <dbReference type="NCBI Taxonomy" id="2681879"/>
    <lineage>
        <taxon>Bacteria</taxon>
        <taxon>Pseudomonadati</taxon>
        <taxon>Planctomycetota</taxon>
        <taxon>Planctomycetia</taxon>
        <taxon>Planctomycetales</taxon>
        <taxon>Planctomycetaceae</taxon>
        <taxon>Alienimonas</taxon>
    </lineage>
</organism>
<keyword evidence="2 4" id="KW-0808">Transferase</keyword>
<dbReference type="GO" id="GO:0032259">
    <property type="term" value="P:methylation"/>
    <property type="evidence" value="ECO:0007669"/>
    <property type="project" value="UniProtKB-KW"/>
</dbReference>
<sequence>MSASVDAPPAESSAPDHTFLADVLAGLSGEPKSLPCKYFYDGAGSRLFERITAVPEYYPTRTEAAIFAAEAERIARFIGLEAVLIEFGSGNSEKSRVLLDACEQYVSGLAAYVPQDISGPFLEEVANGLRAEYPSVPVLPVVGDFTQPVPLPDLPPHRRRVGFFPGSTIGNFGPTSAAAVLRTFHDTVGAGGGLILGADLIKDAATLEAAYDDAAGVTAAFNRNLLVRINRELNADFPVEEFRHEARWNASKSRVEMHLVTDAARSVTVANRRFDFAAGESIHTENSYKFSRDMLDGLAAEAGFTVNTVWTDPRGLFAVAAMTAE</sequence>
<evidence type="ECO:0000313" key="5">
    <source>
        <dbReference type="Proteomes" id="UP000609651"/>
    </source>
</evidence>
<keyword evidence="1 4" id="KW-0489">Methyltransferase</keyword>
<dbReference type="PANTHER" id="PTHR43397">
    <property type="entry name" value="ERGOTHIONEINE BIOSYNTHESIS PROTEIN 1"/>
    <property type="match status" value="1"/>
</dbReference>
<dbReference type="SUPFAM" id="SSF53335">
    <property type="entry name" value="S-adenosyl-L-methionine-dependent methyltransferases"/>
    <property type="match status" value="1"/>
</dbReference>
<dbReference type="PANTHER" id="PTHR43397:SF1">
    <property type="entry name" value="ERGOTHIONEINE BIOSYNTHESIS PROTEIN 1"/>
    <property type="match status" value="1"/>
</dbReference>
<dbReference type="Pfam" id="PF10017">
    <property type="entry name" value="Methyltransf_33"/>
    <property type="match status" value="1"/>
</dbReference>
<dbReference type="InterPro" id="IPR019257">
    <property type="entry name" value="MeTrfase_dom"/>
</dbReference>
<dbReference type="PIRSF" id="PIRSF018005">
    <property type="entry name" value="UCP018005"/>
    <property type="match status" value="1"/>
</dbReference>
<evidence type="ECO:0000313" key="4">
    <source>
        <dbReference type="EMBL" id="NNJ27839.1"/>
    </source>
</evidence>
<evidence type="ECO:0000256" key="1">
    <source>
        <dbReference type="ARBA" id="ARBA00022603"/>
    </source>
</evidence>
<evidence type="ECO:0000259" key="3">
    <source>
        <dbReference type="Pfam" id="PF10017"/>
    </source>
</evidence>
<dbReference type="NCBIfam" id="TIGR03438">
    <property type="entry name" value="egtD_ergothio"/>
    <property type="match status" value="1"/>
</dbReference>